<evidence type="ECO:0000313" key="2">
    <source>
        <dbReference type="EMBL" id="KAK3913132.1"/>
    </source>
</evidence>
<evidence type="ECO:0000313" key="3">
    <source>
        <dbReference type="Proteomes" id="UP001219518"/>
    </source>
</evidence>
<dbReference type="EMBL" id="JAHWGI010000309">
    <property type="protein sequence ID" value="KAK3913132.1"/>
    <property type="molecule type" value="Genomic_DNA"/>
</dbReference>
<evidence type="ECO:0000256" key="1">
    <source>
        <dbReference type="SAM" id="MobiDB-lite"/>
    </source>
</evidence>
<keyword evidence="3" id="KW-1185">Reference proteome</keyword>
<organism evidence="2 3">
    <name type="scientific">Frankliniella fusca</name>
    <dbReference type="NCBI Taxonomy" id="407009"/>
    <lineage>
        <taxon>Eukaryota</taxon>
        <taxon>Metazoa</taxon>
        <taxon>Ecdysozoa</taxon>
        <taxon>Arthropoda</taxon>
        <taxon>Hexapoda</taxon>
        <taxon>Insecta</taxon>
        <taxon>Pterygota</taxon>
        <taxon>Neoptera</taxon>
        <taxon>Paraneoptera</taxon>
        <taxon>Thysanoptera</taxon>
        <taxon>Terebrantia</taxon>
        <taxon>Thripoidea</taxon>
        <taxon>Thripidae</taxon>
        <taxon>Frankliniella</taxon>
    </lineage>
</organism>
<dbReference type="Proteomes" id="UP001219518">
    <property type="component" value="Unassembled WGS sequence"/>
</dbReference>
<protein>
    <submittedName>
        <fullName evidence="2">Glycine cleavage system H protein</fullName>
    </submittedName>
</protein>
<proteinExistence type="predicted"/>
<name>A0AAE1LCJ2_9NEOP</name>
<sequence length="85" mass="9719">MFNNVFSLLVRSDNDEELRRPIRGNEVLGNENFEDDPDDPVDNDIPNPEDAEDIAALLRAAEDRGAVKRDFVMNLLNDRHNNPNE</sequence>
<dbReference type="AlphaFoldDB" id="A0AAE1LCJ2"/>
<comment type="caution">
    <text evidence="2">The sequence shown here is derived from an EMBL/GenBank/DDBJ whole genome shotgun (WGS) entry which is preliminary data.</text>
</comment>
<feature type="region of interest" description="Disordered" evidence="1">
    <location>
        <begin position="25"/>
        <end position="46"/>
    </location>
</feature>
<reference evidence="2" key="2">
    <citation type="journal article" date="2023" name="BMC Genomics">
        <title>Pest status, molecular evolution, and epigenetic factors derived from the genome assembly of Frankliniella fusca, a thysanopteran phytovirus vector.</title>
        <authorList>
            <person name="Catto M.A."/>
            <person name="Labadie P.E."/>
            <person name="Jacobson A.L."/>
            <person name="Kennedy G.G."/>
            <person name="Srinivasan R."/>
            <person name="Hunt B.G."/>
        </authorList>
    </citation>
    <scope>NUCLEOTIDE SEQUENCE</scope>
    <source>
        <strain evidence="2">PL_HMW_Pooled</strain>
    </source>
</reference>
<gene>
    <name evidence="2" type="ORF">KUF71_022586</name>
</gene>
<reference evidence="2" key="1">
    <citation type="submission" date="2021-07" db="EMBL/GenBank/DDBJ databases">
        <authorList>
            <person name="Catto M.A."/>
            <person name="Jacobson A."/>
            <person name="Kennedy G."/>
            <person name="Labadie P."/>
            <person name="Hunt B.G."/>
            <person name="Srinivasan R."/>
        </authorList>
    </citation>
    <scope>NUCLEOTIDE SEQUENCE</scope>
    <source>
        <strain evidence="2">PL_HMW_Pooled</strain>
        <tissue evidence="2">Head</tissue>
    </source>
</reference>
<feature type="compositionally biased region" description="Acidic residues" evidence="1">
    <location>
        <begin position="32"/>
        <end position="46"/>
    </location>
</feature>
<accession>A0AAE1LCJ2</accession>